<organism evidence="5 6">
    <name type="scientific">Durusdinium trenchii</name>
    <dbReference type="NCBI Taxonomy" id="1381693"/>
    <lineage>
        <taxon>Eukaryota</taxon>
        <taxon>Sar</taxon>
        <taxon>Alveolata</taxon>
        <taxon>Dinophyceae</taxon>
        <taxon>Suessiales</taxon>
        <taxon>Symbiodiniaceae</taxon>
        <taxon>Durusdinium</taxon>
    </lineage>
</organism>
<dbReference type="SUPFAM" id="SSF48403">
    <property type="entry name" value="Ankyrin repeat"/>
    <property type="match status" value="1"/>
</dbReference>
<evidence type="ECO:0000313" key="6">
    <source>
        <dbReference type="Proteomes" id="UP001642484"/>
    </source>
</evidence>
<evidence type="ECO:0000259" key="4">
    <source>
        <dbReference type="PROSITE" id="PS50053"/>
    </source>
</evidence>
<gene>
    <name evidence="5" type="ORF">CCMP2556_LOCUS24149</name>
</gene>
<dbReference type="Proteomes" id="UP001642484">
    <property type="component" value="Unassembled WGS sequence"/>
</dbReference>
<accession>A0ABP0M4R6</accession>
<evidence type="ECO:0000256" key="1">
    <source>
        <dbReference type="ARBA" id="ARBA00022737"/>
    </source>
</evidence>
<dbReference type="PANTHER" id="PTHR24201">
    <property type="entry name" value="ANK_REP_REGION DOMAIN-CONTAINING PROTEIN"/>
    <property type="match status" value="1"/>
</dbReference>
<dbReference type="CDD" id="cd17039">
    <property type="entry name" value="Ubl_ubiquitin_like"/>
    <property type="match status" value="1"/>
</dbReference>
<feature type="domain" description="Ubiquitin-like" evidence="4">
    <location>
        <begin position="110"/>
        <end position="172"/>
    </location>
</feature>
<keyword evidence="2 3" id="KW-0040">ANK repeat</keyword>
<dbReference type="SMART" id="SM00248">
    <property type="entry name" value="ANK"/>
    <property type="match status" value="3"/>
</dbReference>
<keyword evidence="1" id="KW-0677">Repeat</keyword>
<feature type="repeat" description="ANK" evidence="3">
    <location>
        <begin position="56"/>
        <end position="88"/>
    </location>
</feature>
<dbReference type="Gene3D" id="3.10.20.90">
    <property type="entry name" value="Phosphatidylinositol 3-kinase Catalytic Subunit, Chain A, domain 1"/>
    <property type="match status" value="1"/>
</dbReference>
<dbReference type="InterPro" id="IPR000626">
    <property type="entry name" value="Ubiquitin-like_dom"/>
</dbReference>
<dbReference type="SUPFAM" id="SSF54236">
    <property type="entry name" value="Ubiquitin-like"/>
    <property type="match status" value="1"/>
</dbReference>
<dbReference type="Gene3D" id="1.25.40.20">
    <property type="entry name" value="Ankyrin repeat-containing domain"/>
    <property type="match status" value="2"/>
</dbReference>
<protein>
    <recommendedName>
        <fullName evidence="4">Ubiquitin-like domain-containing protein</fullName>
    </recommendedName>
</protein>
<keyword evidence="6" id="KW-1185">Reference proteome</keyword>
<reference evidence="5 6" key="1">
    <citation type="submission" date="2024-02" db="EMBL/GenBank/DDBJ databases">
        <authorList>
            <person name="Chen Y."/>
            <person name="Shah S."/>
            <person name="Dougan E. K."/>
            <person name="Thang M."/>
            <person name="Chan C."/>
        </authorList>
    </citation>
    <scope>NUCLEOTIDE SEQUENCE [LARGE SCALE GENOMIC DNA]</scope>
</reference>
<name>A0ABP0M4R6_9DINO</name>
<dbReference type="InterPro" id="IPR036770">
    <property type="entry name" value="Ankyrin_rpt-contain_sf"/>
</dbReference>
<feature type="repeat" description="ANK" evidence="3">
    <location>
        <begin position="23"/>
        <end position="55"/>
    </location>
</feature>
<proteinExistence type="predicted"/>
<dbReference type="PROSITE" id="PS50088">
    <property type="entry name" value="ANK_REPEAT"/>
    <property type="match status" value="2"/>
</dbReference>
<evidence type="ECO:0000256" key="2">
    <source>
        <dbReference type="ARBA" id="ARBA00023043"/>
    </source>
</evidence>
<dbReference type="InterPro" id="IPR002110">
    <property type="entry name" value="Ankyrin_rpt"/>
</dbReference>
<evidence type="ECO:0000313" key="5">
    <source>
        <dbReference type="EMBL" id="CAK9046501.1"/>
    </source>
</evidence>
<dbReference type="EMBL" id="CAXAMN010015736">
    <property type="protein sequence ID" value="CAK9046501.1"/>
    <property type="molecule type" value="Genomic_DNA"/>
</dbReference>
<dbReference type="Pfam" id="PF13857">
    <property type="entry name" value="Ank_5"/>
    <property type="match status" value="1"/>
</dbReference>
<dbReference type="InterPro" id="IPR050776">
    <property type="entry name" value="Ank_Repeat/CDKN_Inhibitor"/>
</dbReference>
<comment type="caution">
    <text evidence="5">The sequence shown here is derived from an EMBL/GenBank/DDBJ whole genome shotgun (WGS) entry which is preliminary data.</text>
</comment>
<sequence>MGRVEVLERLLAAKATVEAEDRSGHRPLHYAAENGNVEVLERLLAAKATVEAEDGFRRRPLHYAAKNGRVEVLERLLAAKATVEAEDRSGKTPFDLAKEKGKEKVMGVLRPVRVLLLSGDAVPCDPQPDRTVRDLREEVQKKLKLQDTEIQLIASAGEKLRDEQTLGEARVSYSGSLTAEIVA</sequence>
<evidence type="ECO:0000256" key="3">
    <source>
        <dbReference type="PROSITE-ProRule" id="PRU00023"/>
    </source>
</evidence>
<dbReference type="InterPro" id="IPR029071">
    <property type="entry name" value="Ubiquitin-like_domsf"/>
</dbReference>
<dbReference type="PROSITE" id="PS50053">
    <property type="entry name" value="UBIQUITIN_2"/>
    <property type="match status" value="1"/>
</dbReference>
<dbReference type="PROSITE" id="PS50297">
    <property type="entry name" value="ANK_REP_REGION"/>
    <property type="match status" value="2"/>
</dbReference>
<dbReference type="Pfam" id="PF13637">
    <property type="entry name" value="Ank_4"/>
    <property type="match status" value="1"/>
</dbReference>